<protein>
    <submittedName>
        <fullName evidence="1">Uncharacterized protein</fullName>
    </submittedName>
</protein>
<sequence>MTRWSDAVLIAEVVTRCCCGCRSLKPSGRITRLLPAACGLLGAPASRLGQLWEDGGASSPDLNPDLFFLLIITRGVPARLLRKQNPDPVPHRFFRLF</sequence>
<dbReference type="EMBL" id="WKFB01000016">
    <property type="protein sequence ID" value="KAF6738995.1"/>
    <property type="molecule type" value="Genomic_DNA"/>
</dbReference>
<dbReference type="Proteomes" id="UP000646548">
    <property type="component" value="Unassembled WGS sequence"/>
</dbReference>
<evidence type="ECO:0000313" key="2">
    <source>
        <dbReference type="Proteomes" id="UP000646548"/>
    </source>
</evidence>
<dbReference type="AlphaFoldDB" id="A0A834FRS5"/>
<evidence type="ECO:0000313" key="1">
    <source>
        <dbReference type="EMBL" id="KAF6738995.1"/>
    </source>
</evidence>
<comment type="caution">
    <text evidence="1">The sequence shown here is derived from an EMBL/GenBank/DDBJ whole genome shotgun (WGS) entry which is preliminary data.</text>
</comment>
<name>A0A834FRS5_ORYME</name>
<reference evidence="1" key="1">
    <citation type="journal article" name="BMC Genomics">
        <title>Long-read sequencing and de novo genome assembly of marine medaka (Oryzias melastigma).</title>
        <authorList>
            <person name="Liang P."/>
            <person name="Saqib H.S.A."/>
            <person name="Ni X."/>
            <person name="Shen Y."/>
        </authorList>
    </citation>
    <scope>NUCLEOTIDE SEQUENCE</scope>
    <source>
        <strain evidence="1">Bigg-433</strain>
    </source>
</reference>
<gene>
    <name evidence="1" type="ORF">FQA47_021770</name>
</gene>
<organism evidence="1 2">
    <name type="scientific">Oryzias melastigma</name>
    <name type="common">Marine medaka</name>
    <dbReference type="NCBI Taxonomy" id="30732"/>
    <lineage>
        <taxon>Eukaryota</taxon>
        <taxon>Metazoa</taxon>
        <taxon>Chordata</taxon>
        <taxon>Craniata</taxon>
        <taxon>Vertebrata</taxon>
        <taxon>Euteleostomi</taxon>
        <taxon>Actinopterygii</taxon>
        <taxon>Neopterygii</taxon>
        <taxon>Teleostei</taxon>
        <taxon>Neoteleostei</taxon>
        <taxon>Acanthomorphata</taxon>
        <taxon>Ovalentaria</taxon>
        <taxon>Atherinomorphae</taxon>
        <taxon>Beloniformes</taxon>
        <taxon>Adrianichthyidae</taxon>
        <taxon>Oryziinae</taxon>
        <taxon>Oryzias</taxon>
    </lineage>
</organism>
<accession>A0A834FRS5</accession>
<proteinExistence type="predicted"/>